<evidence type="ECO:0000313" key="2">
    <source>
        <dbReference type="Proteomes" id="UP000263268"/>
    </source>
</evidence>
<organism evidence="1 2">
    <name type="scientific">Xanthomarina gelatinilytica</name>
    <dbReference type="NCBI Taxonomy" id="1137281"/>
    <lineage>
        <taxon>Bacteria</taxon>
        <taxon>Pseudomonadati</taxon>
        <taxon>Bacteroidota</taxon>
        <taxon>Flavobacteriia</taxon>
        <taxon>Flavobacteriales</taxon>
        <taxon>Flavobacteriaceae</taxon>
        <taxon>Xanthomarina</taxon>
    </lineage>
</organism>
<evidence type="ECO:0000313" key="1">
    <source>
        <dbReference type="EMBL" id="HCY82298.1"/>
    </source>
</evidence>
<comment type="caution">
    <text evidence="1">The sequence shown here is derived from an EMBL/GenBank/DDBJ whole genome shotgun (WGS) entry which is preliminary data.</text>
</comment>
<dbReference type="Proteomes" id="UP000263268">
    <property type="component" value="Unassembled WGS sequence"/>
</dbReference>
<name>A0A3D6BTK9_9FLAO</name>
<gene>
    <name evidence="1" type="ORF">DHV22_12215</name>
</gene>
<proteinExistence type="predicted"/>
<dbReference type="EMBL" id="DPRK01000195">
    <property type="protein sequence ID" value="HCY82298.1"/>
    <property type="molecule type" value="Genomic_DNA"/>
</dbReference>
<sequence length="120" mass="13930">MHPVTRYDAEILETYTTNQLFDIQAVSERSPQHHKLYWSILNNVVKATNKWATASHLHDDLKMLCGYYRTVINKANGGVYYVPDSIAFNKMDQKEFNDFFETAMQKIAETIGYDPLDEFG</sequence>
<protein>
    <submittedName>
        <fullName evidence="1">Uncharacterized protein</fullName>
    </submittedName>
</protein>
<dbReference type="AlphaFoldDB" id="A0A3D6BTK9"/>
<reference evidence="1 2" key="1">
    <citation type="journal article" date="2018" name="Nat. Biotechnol.">
        <title>A standardized bacterial taxonomy based on genome phylogeny substantially revises the tree of life.</title>
        <authorList>
            <person name="Parks D.H."/>
            <person name="Chuvochina M."/>
            <person name="Waite D.W."/>
            <person name="Rinke C."/>
            <person name="Skarshewski A."/>
            <person name="Chaumeil P.A."/>
            <person name="Hugenholtz P."/>
        </authorList>
    </citation>
    <scope>NUCLEOTIDE SEQUENCE [LARGE SCALE GENOMIC DNA]</scope>
    <source>
        <strain evidence="1">UBA10227</strain>
    </source>
</reference>
<accession>A0A3D6BTK9</accession>